<gene>
    <name evidence="2" type="ORF">S06H3_03892</name>
</gene>
<dbReference type="GO" id="GO:0019877">
    <property type="term" value="P:diaminopimelate biosynthetic process"/>
    <property type="evidence" value="ECO:0007669"/>
    <property type="project" value="TreeGrafter"/>
</dbReference>
<name>X1KWZ2_9ZZZZ</name>
<dbReference type="GO" id="GO:0008839">
    <property type="term" value="F:4-hydroxy-tetrahydrodipicolinate reductase"/>
    <property type="evidence" value="ECO:0007669"/>
    <property type="project" value="InterPro"/>
</dbReference>
<dbReference type="NCBIfam" id="TIGR00036">
    <property type="entry name" value="dapB"/>
    <property type="match status" value="1"/>
</dbReference>
<comment type="caution">
    <text evidence="2">The sequence shown here is derived from an EMBL/GenBank/DDBJ whole genome shotgun (WGS) entry which is preliminary data.</text>
</comment>
<feature type="domain" description="Dihydrodipicolinate reductase C-terminal" evidence="1">
    <location>
        <begin position="21"/>
        <end position="142"/>
    </location>
</feature>
<organism evidence="2">
    <name type="scientific">marine sediment metagenome</name>
    <dbReference type="NCBI Taxonomy" id="412755"/>
    <lineage>
        <taxon>unclassified sequences</taxon>
        <taxon>metagenomes</taxon>
        <taxon>ecological metagenomes</taxon>
    </lineage>
</organism>
<sequence length="144" mass="15959">MEEAVKKGKIRAVISPNMSVGVNVFFKSAKEAARMLGSDYAVEIVEAHHVHKRDAPSGTARRIAQIIAREFNWSEDKIKIKSIREGDIVGEHTVIFSTPEERVEITHRAQSRGTFAAGAMKAIRYVVEKGKQGVVEDMQDVLGL</sequence>
<dbReference type="SUPFAM" id="SSF55347">
    <property type="entry name" value="Glyceraldehyde-3-phosphate dehydrogenase-like, C-terminal domain"/>
    <property type="match status" value="1"/>
</dbReference>
<dbReference type="AlphaFoldDB" id="X1KWZ2"/>
<dbReference type="EMBL" id="BARV01001316">
    <property type="protein sequence ID" value="GAH94689.1"/>
    <property type="molecule type" value="Genomic_DNA"/>
</dbReference>
<dbReference type="PROSITE" id="PS01298">
    <property type="entry name" value="DAPB"/>
    <property type="match status" value="1"/>
</dbReference>
<accession>X1KWZ2</accession>
<dbReference type="Gene3D" id="3.40.50.720">
    <property type="entry name" value="NAD(P)-binding Rossmann-like Domain"/>
    <property type="match status" value="1"/>
</dbReference>
<proteinExistence type="predicted"/>
<dbReference type="InterPro" id="IPR022663">
    <property type="entry name" value="DapB_C"/>
</dbReference>
<reference evidence="2" key="1">
    <citation type="journal article" date="2014" name="Front. Microbiol.">
        <title>High frequency of phylogenetically diverse reductive dehalogenase-homologous genes in deep subseafloor sedimentary metagenomes.</title>
        <authorList>
            <person name="Kawai M."/>
            <person name="Futagami T."/>
            <person name="Toyoda A."/>
            <person name="Takaki Y."/>
            <person name="Nishi S."/>
            <person name="Hori S."/>
            <person name="Arai W."/>
            <person name="Tsubouchi T."/>
            <person name="Morono Y."/>
            <person name="Uchiyama I."/>
            <person name="Ito T."/>
            <person name="Fujiyama A."/>
            <person name="Inagaki F."/>
            <person name="Takami H."/>
        </authorList>
    </citation>
    <scope>NUCLEOTIDE SEQUENCE</scope>
    <source>
        <strain evidence="2">Expedition CK06-06</strain>
    </source>
</reference>
<evidence type="ECO:0000259" key="1">
    <source>
        <dbReference type="Pfam" id="PF05173"/>
    </source>
</evidence>
<evidence type="ECO:0000313" key="2">
    <source>
        <dbReference type="EMBL" id="GAH94689.1"/>
    </source>
</evidence>
<dbReference type="Pfam" id="PF05173">
    <property type="entry name" value="DapB_C"/>
    <property type="match status" value="1"/>
</dbReference>
<dbReference type="Gene3D" id="3.30.360.10">
    <property type="entry name" value="Dihydrodipicolinate Reductase, domain 2"/>
    <property type="match status" value="1"/>
</dbReference>
<dbReference type="PANTHER" id="PTHR20836:SF0">
    <property type="entry name" value="4-HYDROXY-TETRAHYDRODIPICOLINATE REDUCTASE 1, CHLOROPLASTIC-RELATED"/>
    <property type="match status" value="1"/>
</dbReference>
<dbReference type="InterPro" id="IPR023940">
    <property type="entry name" value="DHDPR_bac"/>
</dbReference>
<protein>
    <recommendedName>
        <fullName evidence="1">Dihydrodipicolinate reductase C-terminal domain-containing protein</fullName>
    </recommendedName>
</protein>
<dbReference type="PANTHER" id="PTHR20836">
    <property type="entry name" value="DIHYDRODIPICOLINATE REDUCTASE"/>
    <property type="match status" value="1"/>
</dbReference>
<dbReference type="InterPro" id="IPR022664">
    <property type="entry name" value="DapB_N_CS"/>
</dbReference>
<dbReference type="GO" id="GO:0009089">
    <property type="term" value="P:lysine biosynthetic process via diaminopimelate"/>
    <property type="evidence" value="ECO:0007669"/>
    <property type="project" value="InterPro"/>
</dbReference>